<feature type="domain" description="GIY-YIG" evidence="3">
    <location>
        <begin position="59"/>
        <end position="136"/>
    </location>
</feature>
<dbReference type="PROSITE" id="PS50164">
    <property type="entry name" value="GIY_YIG"/>
    <property type="match status" value="1"/>
</dbReference>
<keyword evidence="5" id="KW-1185">Reference proteome</keyword>
<protein>
    <submittedName>
        <fullName evidence="4">GIY-YIG nuclease family protein</fullName>
    </submittedName>
</protein>
<evidence type="ECO:0000256" key="2">
    <source>
        <dbReference type="SAM" id="MobiDB-lite"/>
    </source>
</evidence>
<feature type="region of interest" description="Disordered" evidence="2">
    <location>
        <begin position="1"/>
        <end position="54"/>
    </location>
</feature>
<accession>A0ABU3Z6P3</accession>
<dbReference type="EMBL" id="JAWJZB010000002">
    <property type="protein sequence ID" value="MDV5087570.1"/>
    <property type="molecule type" value="Genomic_DNA"/>
</dbReference>
<dbReference type="InterPro" id="IPR050190">
    <property type="entry name" value="UPF0213_domain"/>
</dbReference>
<name>A0ABU3Z6P3_9FIRM</name>
<comment type="similarity">
    <text evidence="1">Belongs to the UPF0213 family.</text>
</comment>
<dbReference type="PANTHER" id="PTHR34477">
    <property type="entry name" value="UPF0213 PROTEIN YHBQ"/>
    <property type="match status" value="1"/>
</dbReference>
<sequence length="153" mass="17598">MTQAKTTRKNKSQSVARKSAAKKMTASKIEPMNRATQSESPKSSKKRQNKTTKNIVEEKRYFTYMVRCADDTLYTGWTTDLRRRMRAHNGKIKGGAKYTKSRRPVKLVWFDAFDIKQEAQSREYAVKQLSREKKLALSANLDDGDKIDEANSL</sequence>
<dbReference type="Pfam" id="PF01541">
    <property type="entry name" value="GIY-YIG"/>
    <property type="match status" value="1"/>
</dbReference>
<evidence type="ECO:0000256" key="1">
    <source>
        <dbReference type="ARBA" id="ARBA00007435"/>
    </source>
</evidence>
<dbReference type="PANTHER" id="PTHR34477:SF1">
    <property type="entry name" value="UPF0213 PROTEIN YHBQ"/>
    <property type="match status" value="1"/>
</dbReference>
<dbReference type="RefSeq" id="WP_310746132.1">
    <property type="nucleotide sequence ID" value="NZ_JAWJZA010000011.1"/>
</dbReference>
<dbReference type="InterPro" id="IPR000305">
    <property type="entry name" value="GIY-YIG_endonuc"/>
</dbReference>
<evidence type="ECO:0000313" key="5">
    <source>
        <dbReference type="Proteomes" id="UP001272515"/>
    </source>
</evidence>
<feature type="compositionally biased region" description="Basic residues" evidence="2">
    <location>
        <begin position="1"/>
        <end position="11"/>
    </location>
</feature>
<dbReference type="InterPro" id="IPR035901">
    <property type="entry name" value="GIY-YIG_endonuc_sf"/>
</dbReference>
<dbReference type="SUPFAM" id="SSF82771">
    <property type="entry name" value="GIY-YIG endonuclease"/>
    <property type="match status" value="1"/>
</dbReference>
<evidence type="ECO:0000259" key="3">
    <source>
        <dbReference type="PROSITE" id="PS50164"/>
    </source>
</evidence>
<organism evidence="4 5">
    <name type="scientific">Veillonella absiana</name>
    <dbReference type="NCBI Taxonomy" id="3079305"/>
    <lineage>
        <taxon>Bacteria</taxon>
        <taxon>Bacillati</taxon>
        <taxon>Bacillota</taxon>
        <taxon>Negativicutes</taxon>
        <taxon>Veillonellales</taxon>
        <taxon>Veillonellaceae</taxon>
        <taxon>Veillonella</taxon>
    </lineage>
</organism>
<reference evidence="4 5" key="1">
    <citation type="submission" date="2023-10" db="EMBL/GenBank/DDBJ databases">
        <title>Veillonella sp. nov., isolated from a pig farm feces dump.</title>
        <authorList>
            <person name="Chang Y.-H."/>
        </authorList>
    </citation>
    <scope>NUCLEOTIDE SEQUENCE [LARGE SCALE GENOMIC DNA]</scope>
    <source>
        <strain evidence="4 5">YH-vei2233</strain>
    </source>
</reference>
<gene>
    <name evidence="4" type="ORF">RVY80_01710</name>
</gene>
<evidence type="ECO:0000313" key="4">
    <source>
        <dbReference type="EMBL" id="MDV5087570.1"/>
    </source>
</evidence>
<proteinExistence type="inferred from homology"/>
<dbReference type="Proteomes" id="UP001272515">
    <property type="component" value="Unassembled WGS sequence"/>
</dbReference>
<dbReference type="Gene3D" id="3.40.1440.10">
    <property type="entry name" value="GIY-YIG endonuclease"/>
    <property type="match status" value="1"/>
</dbReference>
<dbReference type="CDD" id="cd10456">
    <property type="entry name" value="GIY-YIG_UPF0213"/>
    <property type="match status" value="1"/>
</dbReference>
<comment type="caution">
    <text evidence="4">The sequence shown here is derived from an EMBL/GenBank/DDBJ whole genome shotgun (WGS) entry which is preliminary data.</text>
</comment>